<gene>
    <name evidence="1" type="ORF">FHR37_005245</name>
    <name evidence="2" type="ORF">SAMN05421678_12444</name>
</gene>
<evidence type="ECO:0000313" key="2">
    <source>
        <dbReference type="EMBL" id="SFH61813.1"/>
    </source>
</evidence>
<dbReference type="EMBL" id="FOOI01000024">
    <property type="protein sequence ID" value="SFH61813.1"/>
    <property type="molecule type" value="Genomic_DNA"/>
</dbReference>
<dbReference type="OrthoDB" id="3627085at2"/>
<evidence type="ECO:0008006" key="5">
    <source>
        <dbReference type="Google" id="ProtNLM"/>
    </source>
</evidence>
<keyword evidence="4" id="KW-1185">Reference proteome</keyword>
<organism evidence="2 3">
    <name type="scientific">Actinopolymorpha cephalotaxi</name>
    <dbReference type="NCBI Taxonomy" id="504797"/>
    <lineage>
        <taxon>Bacteria</taxon>
        <taxon>Bacillati</taxon>
        <taxon>Actinomycetota</taxon>
        <taxon>Actinomycetes</taxon>
        <taxon>Propionibacteriales</taxon>
        <taxon>Actinopolymorphaceae</taxon>
        <taxon>Actinopolymorpha</taxon>
    </lineage>
</organism>
<evidence type="ECO:0000313" key="1">
    <source>
        <dbReference type="EMBL" id="NYH86394.1"/>
    </source>
</evidence>
<evidence type="ECO:0000313" key="3">
    <source>
        <dbReference type="Proteomes" id="UP000199052"/>
    </source>
</evidence>
<sequence length="104" mass="10941">MSNEFDPAKIRSAAKDLLKAADHLDDEIDSFLDDTKSIGEACGDAEPIGMLLGISYAAAEEVIVEGLASVVTGFEIFAGKLEAMAGSDELTELGNKTTFDAVEI</sequence>
<reference evidence="1 4" key="2">
    <citation type="submission" date="2020-07" db="EMBL/GenBank/DDBJ databases">
        <title>Sequencing the genomes of 1000 actinobacteria strains.</title>
        <authorList>
            <person name="Klenk H.-P."/>
        </authorList>
    </citation>
    <scope>NUCLEOTIDE SEQUENCE [LARGE SCALE GENOMIC DNA]</scope>
    <source>
        <strain evidence="1 4">DSM 45117</strain>
    </source>
</reference>
<accession>A0A1I3BHR1</accession>
<dbReference type="Proteomes" id="UP000199052">
    <property type="component" value="Unassembled WGS sequence"/>
</dbReference>
<evidence type="ECO:0000313" key="4">
    <source>
        <dbReference type="Proteomes" id="UP000533017"/>
    </source>
</evidence>
<protein>
    <recommendedName>
        <fullName evidence="5">Excreted virulence factor EspC, type VII ESX diderm</fullName>
    </recommendedName>
</protein>
<dbReference type="STRING" id="504797.SAMN05421678_12444"/>
<dbReference type="EMBL" id="JACBZA010000001">
    <property type="protein sequence ID" value="NYH86394.1"/>
    <property type="molecule type" value="Genomic_DNA"/>
</dbReference>
<dbReference type="RefSeq" id="WP_092889882.1">
    <property type="nucleotide sequence ID" value="NZ_FOOI01000024.1"/>
</dbReference>
<reference evidence="2 3" key="1">
    <citation type="submission" date="2016-10" db="EMBL/GenBank/DDBJ databases">
        <authorList>
            <person name="de Groot N.N."/>
        </authorList>
    </citation>
    <scope>NUCLEOTIDE SEQUENCE [LARGE SCALE GENOMIC DNA]</scope>
    <source>
        <strain evidence="2 3">CPCC 202808</strain>
    </source>
</reference>
<dbReference type="AlphaFoldDB" id="A0A1I3BHR1"/>
<dbReference type="Proteomes" id="UP000533017">
    <property type="component" value="Unassembled WGS sequence"/>
</dbReference>
<name>A0A1I3BHR1_9ACTN</name>
<proteinExistence type="predicted"/>